<dbReference type="AlphaFoldDB" id="A0A2H0LZA3"/>
<dbReference type="InterPro" id="IPR031009">
    <property type="entry name" value="Tcm_partner"/>
</dbReference>
<gene>
    <name evidence="1" type="ORF">COV72_01550</name>
</gene>
<protein>
    <recommendedName>
        <fullName evidence="3">Three-Cys-motif partner protein TcmP</fullName>
    </recommendedName>
</protein>
<proteinExistence type="predicted"/>
<reference evidence="1 2" key="1">
    <citation type="submission" date="2017-09" db="EMBL/GenBank/DDBJ databases">
        <title>Depth-based differentiation of microbial function through sediment-hosted aquifers and enrichment of novel symbionts in the deep terrestrial subsurface.</title>
        <authorList>
            <person name="Probst A.J."/>
            <person name="Ladd B."/>
            <person name="Jarett J.K."/>
            <person name="Geller-Mcgrath D.E."/>
            <person name="Sieber C.M."/>
            <person name="Emerson J.B."/>
            <person name="Anantharaman K."/>
            <person name="Thomas B.C."/>
            <person name="Malmstrom R."/>
            <person name="Stieglmeier M."/>
            <person name="Klingl A."/>
            <person name="Woyke T."/>
            <person name="Ryan C.M."/>
            <person name="Banfield J.F."/>
        </authorList>
    </citation>
    <scope>NUCLEOTIDE SEQUENCE [LARGE SCALE GENOMIC DNA]</scope>
    <source>
        <strain evidence="1">CG11_big_fil_rev_8_21_14_0_20_42_13</strain>
    </source>
</reference>
<sequence>MTKKIFGLDIVKHSKIKLQCIQRYLSAYSNIITYSKWYKVYYFIDGFAGTGYCKSKGAPNIVNGSATIALNIKPPFTKYFFIELDQEKAQELECLKTEYPNLSIKIFQGDCNVKINDVLQEIESNAPFIALLDPQAGDLYWDTIVKIAQKNKAELFINFPFGMAINRYMPLEDGKNVDAETELKLNKIFGSEAWKPIYGERKKGTISSAMARDKYLDIYLQGLKALGFKYYAVKNLKNSKKAHIYYLIFATRNRRGLEKMKDHLVEGEPDRNTLFFNQDISSAVYNDFSGCKNVSLDDVLEKMLAGKHLLKIQDFKNALIALEKDKKLSRINPRPRSRSFNESDRFNII</sequence>
<evidence type="ECO:0000313" key="1">
    <source>
        <dbReference type="EMBL" id="PIQ89759.1"/>
    </source>
</evidence>
<dbReference type="NCBIfam" id="TIGR04474">
    <property type="entry name" value="tcm_partner"/>
    <property type="match status" value="1"/>
</dbReference>
<dbReference type="EMBL" id="PCWA01000016">
    <property type="protein sequence ID" value="PIQ89759.1"/>
    <property type="molecule type" value="Genomic_DNA"/>
</dbReference>
<dbReference type="Proteomes" id="UP000229641">
    <property type="component" value="Unassembled WGS sequence"/>
</dbReference>
<organism evidence="1 2">
    <name type="scientific">Candidatus Ghiorseimicrobium undicola</name>
    <dbReference type="NCBI Taxonomy" id="1974746"/>
    <lineage>
        <taxon>Bacteria</taxon>
        <taxon>Pseudomonadati</taxon>
        <taxon>Candidatus Omnitrophota</taxon>
        <taxon>Candidatus Ghiorseimicrobium</taxon>
    </lineage>
</organism>
<accession>A0A2H0LZA3</accession>
<evidence type="ECO:0000313" key="2">
    <source>
        <dbReference type="Proteomes" id="UP000229641"/>
    </source>
</evidence>
<comment type="caution">
    <text evidence="1">The sequence shown here is derived from an EMBL/GenBank/DDBJ whole genome shotgun (WGS) entry which is preliminary data.</text>
</comment>
<name>A0A2H0LZA3_9BACT</name>
<evidence type="ECO:0008006" key="3">
    <source>
        <dbReference type="Google" id="ProtNLM"/>
    </source>
</evidence>